<protein>
    <recommendedName>
        <fullName evidence="7">Zn(2)-C6 fungal-type domain-containing protein</fullName>
    </recommendedName>
</protein>
<dbReference type="InterPro" id="IPR001138">
    <property type="entry name" value="Zn2Cys6_DnaBD"/>
</dbReference>
<feature type="domain" description="Zn(2)-C6 fungal-type" evidence="7">
    <location>
        <begin position="6"/>
        <end position="38"/>
    </location>
</feature>
<dbReference type="SUPFAM" id="SSF57701">
    <property type="entry name" value="Zn2/Cys6 DNA-binding domain"/>
    <property type="match status" value="1"/>
</dbReference>
<dbReference type="PROSITE" id="PS50048">
    <property type="entry name" value="ZN2_CY6_FUNGAL_2"/>
    <property type="match status" value="1"/>
</dbReference>
<dbReference type="Pfam" id="PF00172">
    <property type="entry name" value="Zn_clus"/>
    <property type="match status" value="1"/>
</dbReference>
<dbReference type="CDD" id="cd00067">
    <property type="entry name" value="GAL4"/>
    <property type="match status" value="1"/>
</dbReference>
<name>A0A6A5ZNZ8_9PLEO</name>
<reference evidence="8" key="1">
    <citation type="journal article" date="2020" name="Stud. Mycol.">
        <title>101 Dothideomycetes genomes: a test case for predicting lifestyles and emergence of pathogens.</title>
        <authorList>
            <person name="Haridas S."/>
            <person name="Albert R."/>
            <person name="Binder M."/>
            <person name="Bloem J."/>
            <person name="Labutti K."/>
            <person name="Salamov A."/>
            <person name="Andreopoulos B."/>
            <person name="Baker S."/>
            <person name="Barry K."/>
            <person name="Bills G."/>
            <person name="Bluhm B."/>
            <person name="Cannon C."/>
            <person name="Castanera R."/>
            <person name="Culley D."/>
            <person name="Daum C."/>
            <person name="Ezra D."/>
            <person name="Gonzalez J."/>
            <person name="Henrissat B."/>
            <person name="Kuo A."/>
            <person name="Liang C."/>
            <person name="Lipzen A."/>
            <person name="Lutzoni F."/>
            <person name="Magnuson J."/>
            <person name="Mondo S."/>
            <person name="Nolan M."/>
            <person name="Ohm R."/>
            <person name="Pangilinan J."/>
            <person name="Park H.-J."/>
            <person name="Ramirez L."/>
            <person name="Alfaro M."/>
            <person name="Sun H."/>
            <person name="Tritt A."/>
            <person name="Yoshinaga Y."/>
            <person name="Zwiers L.-H."/>
            <person name="Turgeon B."/>
            <person name="Goodwin S."/>
            <person name="Spatafora J."/>
            <person name="Crous P."/>
            <person name="Grigoriev I."/>
        </authorList>
    </citation>
    <scope>NUCLEOTIDE SEQUENCE</scope>
    <source>
        <strain evidence="8">CBS 627.86</strain>
    </source>
</reference>
<keyword evidence="5" id="KW-0539">Nucleus</keyword>
<dbReference type="InterPro" id="IPR050815">
    <property type="entry name" value="TF_fung"/>
</dbReference>
<dbReference type="GO" id="GO:0005634">
    <property type="term" value="C:nucleus"/>
    <property type="evidence" value="ECO:0007669"/>
    <property type="project" value="UniProtKB-SubCell"/>
</dbReference>
<feature type="compositionally biased region" description="Polar residues" evidence="6">
    <location>
        <begin position="41"/>
        <end position="68"/>
    </location>
</feature>
<dbReference type="OrthoDB" id="5370478at2759"/>
<evidence type="ECO:0000256" key="5">
    <source>
        <dbReference type="ARBA" id="ARBA00023242"/>
    </source>
</evidence>
<evidence type="ECO:0000313" key="8">
    <source>
        <dbReference type="EMBL" id="KAF2120915.1"/>
    </source>
</evidence>
<evidence type="ECO:0000256" key="6">
    <source>
        <dbReference type="SAM" id="MobiDB-lite"/>
    </source>
</evidence>
<feature type="compositionally biased region" description="Polar residues" evidence="6">
    <location>
        <begin position="263"/>
        <end position="280"/>
    </location>
</feature>
<dbReference type="PROSITE" id="PS00463">
    <property type="entry name" value="ZN2_CY6_FUNGAL_1"/>
    <property type="match status" value="1"/>
</dbReference>
<feature type="region of interest" description="Disordered" evidence="6">
    <location>
        <begin position="40"/>
        <end position="86"/>
    </location>
</feature>
<dbReference type="GO" id="GO:0008270">
    <property type="term" value="F:zinc ion binding"/>
    <property type="evidence" value="ECO:0007669"/>
    <property type="project" value="InterPro"/>
</dbReference>
<evidence type="ECO:0000256" key="2">
    <source>
        <dbReference type="ARBA" id="ARBA00022723"/>
    </source>
</evidence>
<dbReference type="AlphaFoldDB" id="A0A6A5ZNZ8"/>
<dbReference type="GO" id="GO:0000981">
    <property type="term" value="F:DNA-binding transcription factor activity, RNA polymerase II-specific"/>
    <property type="evidence" value="ECO:0007669"/>
    <property type="project" value="InterPro"/>
</dbReference>
<evidence type="ECO:0000256" key="1">
    <source>
        <dbReference type="ARBA" id="ARBA00004123"/>
    </source>
</evidence>
<dbReference type="PANTHER" id="PTHR47338">
    <property type="entry name" value="ZN(II)2CYS6 TRANSCRIPTION FACTOR (EUROFUNG)-RELATED"/>
    <property type="match status" value="1"/>
</dbReference>
<dbReference type="EMBL" id="ML977313">
    <property type="protein sequence ID" value="KAF2120915.1"/>
    <property type="molecule type" value="Genomic_DNA"/>
</dbReference>
<dbReference type="Pfam" id="PF04082">
    <property type="entry name" value="Fungal_trans"/>
    <property type="match status" value="1"/>
</dbReference>
<accession>A0A6A5ZNZ8</accession>
<dbReference type="GO" id="GO:0003677">
    <property type="term" value="F:DNA binding"/>
    <property type="evidence" value="ECO:0007669"/>
    <property type="project" value="InterPro"/>
</dbReference>
<dbReference type="PANTHER" id="PTHR47338:SF5">
    <property type="entry name" value="ZN(II)2CYS6 TRANSCRIPTION FACTOR (EUROFUNG)"/>
    <property type="match status" value="1"/>
</dbReference>
<dbReference type="InterPro" id="IPR007219">
    <property type="entry name" value="XnlR_reg_dom"/>
</dbReference>
<gene>
    <name evidence="8" type="ORF">BDV96DRAFT_280848</name>
</gene>
<dbReference type="SMART" id="SM00906">
    <property type="entry name" value="Fungal_trans"/>
    <property type="match status" value="1"/>
</dbReference>
<evidence type="ECO:0000256" key="4">
    <source>
        <dbReference type="ARBA" id="ARBA00023163"/>
    </source>
</evidence>
<dbReference type="Proteomes" id="UP000799770">
    <property type="component" value="Unassembled WGS sequence"/>
</dbReference>
<evidence type="ECO:0000313" key="9">
    <source>
        <dbReference type="Proteomes" id="UP000799770"/>
    </source>
</evidence>
<proteinExistence type="predicted"/>
<keyword evidence="4" id="KW-0804">Transcription</keyword>
<dbReference type="GO" id="GO:0006351">
    <property type="term" value="P:DNA-templated transcription"/>
    <property type="evidence" value="ECO:0007669"/>
    <property type="project" value="InterPro"/>
</dbReference>
<dbReference type="CDD" id="cd12148">
    <property type="entry name" value="fungal_TF_MHR"/>
    <property type="match status" value="1"/>
</dbReference>
<feature type="region of interest" description="Disordered" evidence="6">
    <location>
        <begin position="263"/>
        <end position="292"/>
    </location>
</feature>
<evidence type="ECO:0000259" key="7">
    <source>
        <dbReference type="PROSITE" id="PS50048"/>
    </source>
</evidence>
<dbReference type="InterPro" id="IPR036864">
    <property type="entry name" value="Zn2-C6_fun-type_DNA-bd_sf"/>
</dbReference>
<sequence length="575" mass="65806">MRAQIACTHCRKSKVKCENNGLNRPCKACFNAGRACVYGPSESTGQGRRQSVLTSRGDPSNGNSSNEPPKSKRSKKTHTPSFEGPIKKEGSVQFSEVFDPQLLTVPVWEELVDIFTQHYSVDFPFFHPTRFKKNLYQVPLATAPAKSLPAGTPDHPPEFLLAFLALTARHHDRIVARHGSDKHDGVVAASEHYASEARARLDRRGSDALPMKSLIRAQAYLMLSMHEHMMGRGEEAYIYVGRAIEQVHFEMIHLDQDLDKLSRTSQARGSESMNPYSQSQARREPDEEERVDQEVRRRTLWSCFSLDKYVSNGEYRPSRLTADQFKTQLPGTDRIFLWGQNVRTKMLNEDTQKFNERFEKMRELERSLSSGTRPDDRTAHKLPMKVPEPIVEIDDAEGHLTHAIRALDHYGRINLWCCTGGRKSGSEEEKNIPPWDARSKAYQLGRDLEDFERGLPPDLRYNDRNTQIHSSQRATSTSYIIINLVIFLGNFLLHRDYLPCNPWESVCPKPIGPIEGPRFSYSPGPLYWEESARRCFRAARNIVQFLYRCRELRILPETPFVAFCAWNATFAGIFL</sequence>
<keyword evidence="2" id="KW-0479">Metal-binding</keyword>
<keyword evidence="3" id="KW-0805">Transcription regulation</keyword>
<comment type="subcellular location">
    <subcellularLocation>
        <location evidence="1">Nucleus</location>
    </subcellularLocation>
</comment>
<dbReference type="SMART" id="SM00066">
    <property type="entry name" value="GAL4"/>
    <property type="match status" value="1"/>
</dbReference>
<keyword evidence="9" id="KW-1185">Reference proteome</keyword>
<dbReference type="Gene3D" id="4.10.240.10">
    <property type="entry name" value="Zn(2)-C6 fungal-type DNA-binding domain"/>
    <property type="match status" value="1"/>
</dbReference>
<organism evidence="8 9">
    <name type="scientific">Lophiotrema nucula</name>
    <dbReference type="NCBI Taxonomy" id="690887"/>
    <lineage>
        <taxon>Eukaryota</taxon>
        <taxon>Fungi</taxon>
        <taxon>Dikarya</taxon>
        <taxon>Ascomycota</taxon>
        <taxon>Pezizomycotina</taxon>
        <taxon>Dothideomycetes</taxon>
        <taxon>Pleosporomycetidae</taxon>
        <taxon>Pleosporales</taxon>
        <taxon>Lophiotremataceae</taxon>
        <taxon>Lophiotrema</taxon>
    </lineage>
</organism>
<evidence type="ECO:0000256" key="3">
    <source>
        <dbReference type="ARBA" id="ARBA00023015"/>
    </source>
</evidence>